<dbReference type="InterPro" id="IPR050855">
    <property type="entry name" value="NDM-1-like"/>
</dbReference>
<reference evidence="3" key="1">
    <citation type="submission" date="2017-01" db="EMBL/GenBank/DDBJ databases">
        <authorList>
            <person name="Varghese N."/>
            <person name="Submissions S."/>
        </authorList>
    </citation>
    <scope>NUCLEOTIDE SEQUENCE [LARGE SCALE GENOMIC DNA]</scope>
    <source>
        <strain evidence="3">ATCC 51758</strain>
    </source>
</reference>
<keyword evidence="2" id="KW-0378">Hydrolase</keyword>
<name>A0A1N6Z1D3_9RHOO</name>
<accession>A0A1N6Z1D3</accession>
<proteinExistence type="predicted"/>
<dbReference type="InterPro" id="IPR036866">
    <property type="entry name" value="RibonucZ/Hydroxyglut_hydro"/>
</dbReference>
<dbReference type="PANTHER" id="PTHR42951:SF22">
    <property type="entry name" value="METALLO BETA-LACTAMASE SUPERFAMILY LIPOPROTEIN"/>
    <property type="match status" value="1"/>
</dbReference>
<dbReference type="Gene3D" id="3.60.15.10">
    <property type="entry name" value="Ribonuclease Z/Hydroxyacylglutathione hydrolase-like"/>
    <property type="match status" value="1"/>
</dbReference>
<dbReference type="PANTHER" id="PTHR42951">
    <property type="entry name" value="METALLO-BETA-LACTAMASE DOMAIN-CONTAINING"/>
    <property type="match status" value="1"/>
</dbReference>
<protein>
    <submittedName>
        <fullName evidence="2">Hydroxyacylglutathione hydrolase</fullName>
    </submittedName>
</protein>
<dbReference type="InterPro" id="IPR037482">
    <property type="entry name" value="ST1585_MBL-fold"/>
</dbReference>
<dbReference type="OrthoDB" id="9784009at2"/>
<dbReference type="GO" id="GO:0016787">
    <property type="term" value="F:hydrolase activity"/>
    <property type="evidence" value="ECO:0007669"/>
    <property type="project" value="UniProtKB-KW"/>
</dbReference>
<dbReference type="SMART" id="SM00849">
    <property type="entry name" value="Lactamase_B"/>
    <property type="match status" value="1"/>
</dbReference>
<organism evidence="2 3">
    <name type="scientific">Aromatoleum tolulyticum</name>
    <dbReference type="NCBI Taxonomy" id="34027"/>
    <lineage>
        <taxon>Bacteria</taxon>
        <taxon>Pseudomonadati</taxon>
        <taxon>Pseudomonadota</taxon>
        <taxon>Betaproteobacteria</taxon>
        <taxon>Rhodocyclales</taxon>
        <taxon>Rhodocyclaceae</taxon>
        <taxon>Aromatoleum</taxon>
    </lineage>
</organism>
<gene>
    <name evidence="2" type="ORF">SAMN05421829_11149</name>
</gene>
<dbReference type="SUPFAM" id="SSF56281">
    <property type="entry name" value="Metallo-hydrolase/oxidoreductase"/>
    <property type="match status" value="1"/>
</dbReference>
<feature type="domain" description="Metallo-beta-lactamase" evidence="1">
    <location>
        <begin position="23"/>
        <end position="228"/>
    </location>
</feature>
<dbReference type="RefSeq" id="WP_076603178.1">
    <property type="nucleotide sequence ID" value="NZ_FTMD01000011.1"/>
</dbReference>
<evidence type="ECO:0000313" key="2">
    <source>
        <dbReference type="EMBL" id="SIR20644.1"/>
    </source>
</evidence>
<dbReference type="EMBL" id="FTMD01000011">
    <property type="protein sequence ID" value="SIR20644.1"/>
    <property type="molecule type" value="Genomic_DNA"/>
</dbReference>
<dbReference type="Pfam" id="PF00753">
    <property type="entry name" value="Lactamase_B"/>
    <property type="match status" value="1"/>
</dbReference>
<sequence length="321" mass="35271">MQHLTAHPDGILAVDSGYCHPGLAAIHLIIHEGRAAVVDTGTNASAPRVLAALAAAGIVPERVQWVILTHIHLDHAGGAGSLMCAFPNAKLVVHPRGVRHMIDPAKLWEGTSAVYGAERAFALYGRLAPVEAERIVATEEDMVLDLGSRRLRILHTPGHAKHHICIWDETARAFFTGDTFGLSYREFDVDGRPSVYPTTTPTQFDPDALHESIDRLVSYRPDAMYLTHYSRVTGVVRLAGDLHRLIETQIAVARAARGEGVARHVEILAGLEQIVREEAERHGWPLSEEEIFRVLRTDLELNAQGLGIWLDDCALRELSTA</sequence>
<dbReference type="AlphaFoldDB" id="A0A1N6Z1D3"/>
<dbReference type="CDD" id="cd07726">
    <property type="entry name" value="ST1585-like_MBL-fold"/>
    <property type="match status" value="1"/>
</dbReference>
<evidence type="ECO:0000313" key="3">
    <source>
        <dbReference type="Proteomes" id="UP000186819"/>
    </source>
</evidence>
<dbReference type="InterPro" id="IPR001279">
    <property type="entry name" value="Metallo-B-lactamas"/>
</dbReference>
<keyword evidence="3" id="KW-1185">Reference proteome</keyword>
<dbReference type="STRING" id="34027.SAMN05421829_11149"/>
<evidence type="ECO:0000259" key="1">
    <source>
        <dbReference type="SMART" id="SM00849"/>
    </source>
</evidence>
<dbReference type="Proteomes" id="UP000186819">
    <property type="component" value="Unassembled WGS sequence"/>
</dbReference>